<keyword evidence="5 7" id="KW-0472">Membrane</keyword>
<keyword evidence="4 7" id="KW-1133">Transmembrane helix</keyword>
<evidence type="ECO:0000256" key="1">
    <source>
        <dbReference type="ARBA" id="ARBA00004141"/>
    </source>
</evidence>
<feature type="transmembrane region" description="Helical" evidence="7">
    <location>
        <begin position="553"/>
        <end position="576"/>
    </location>
</feature>
<dbReference type="PANTHER" id="PTHR24104">
    <property type="entry name" value="E3 UBIQUITIN-PROTEIN LIGASE NHLRC1-RELATED"/>
    <property type="match status" value="1"/>
</dbReference>
<evidence type="ECO:0000256" key="5">
    <source>
        <dbReference type="ARBA" id="ARBA00023136"/>
    </source>
</evidence>
<evidence type="ECO:0000256" key="2">
    <source>
        <dbReference type="ARBA" id="ARBA00022692"/>
    </source>
</evidence>
<evidence type="ECO:0000313" key="10">
    <source>
        <dbReference type="EMBL" id="PYI57493.1"/>
    </source>
</evidence>
<feature type="chain" id="PRO_5016000771" description="Yip1 domain-containing protein" evidence="8">
    <location>
        <begin position="43"/>
        <end position="697"/>
    </location>
</feature>
<name>A0A2V5KGJ6_9BACL</name>
<evidence type="ECO:0000256" key="7">
    <source>
        <dbReference type="SAM" id="Phobius"/>
    </source>
</evidence>
<feature type="transmembrane region" description="Helical" evidence="7">
    <location>
        <begin position="596"/>
        <end position="616"/>
    </location>
</feature>
<dbReference type="Gene3D" id="2.120.10.30">
    <property type="entry name" value="TolB, C-terminal domain"/>
    <property type="match status" value="2"/>
</dbReference>
<keyword evidence="8" id="KW-0732">Signal</keyword>
<dbReference type="SUPFAM" id="SSF48452">
    <property type="entry name" value="TPR-like"/>
    <property type="match status" value="1"/>
</dbReference>
<evidence type="ECO:0000256" key="8">
    <source>
        <dbReference type="SAM" id="SignalP"/>
    </source>
</evidence>
<keyword evidence="3" id="KW-0677">Repeat</keyword>
<evidence type="ECO:0000256" key="4">
    <source>
        <dbReference type="ARBA" id="ARBA00022989"/>
    </source>
</evidence>
<evidence type="ECO:0000259" key="9">
    <source>
        <dbReference type="Pfam" id="PF04893"/>
    </source>
</evidence>
<keyword evidence="2 7" id="KW-0812">Transmembrane</keyword>
<accession>A0A2V5KGJ6</accession>
<dbReference type="InterPro" id="IPR050952">
    <property type="entry name" value="TRIM-NHL_E3_ligases"/>
</dbReference>
<feature type="transmembrane region" description="Helical" evidence="7">
    <location>
        <begin position="460"/>
        <end position="479"/>
    </location>
</feature>
<dbReference type="InterPro" id="IPR001258">
    <property type="entry name" value="NHL_repeat"/>
</dbReference>
<evidence type="ECO:0000313" key="11">
    <source>
        <dbReference type="Proteomes" id="UP000247476"/>
    </source>
</evidence>
<feature type="repeat" description="NHL" evidence="6">
    <location>
        <begin position="112"/>
        <end position="154"/>
    </location>
</feature>
<gene>
    <name evidence="10" type="ORF">DLM86_03405</name>
</gene>
<dbReference type="GO" id="GO:0016020">
    <property type="term" value="C:membrane"/>
    <property type="evidence" value="ECO:0007669"/>
    <property type="project" value="UniProtKB-SubCell"/>
</dbReference>
<keyword evidence="11" id="KW-1185">Reference proteome</keyword>
<evidence type="ECO:0000256" key="6">
    <source>
        <dbReference type="PROSITE-ProRule" id="PRU00504"/>
    </source>
</evidence>
<proteinExistence type="predicted"/>
<dbReference type="AlphaFoldDB" id="A0A2V5KGJ6"/>
<dbReference type="PROSITE" id="PS51318">
    <property type="entry name" value="TAT"/>
    <property type="match status" value="1"/>
</dbReference>
<sequence>MGIRMKTLHRFRTKMRRAALRLAPLLLALAAAAAVFPAPAAAAPPEGYVIDGNGFAMPTPLGYSVERVLVPAGGAGAFKNPAELVIDAQDRLYVADTDHNRVVQMDKWGNVLRVFGTKEDRLGLAAPKGLFVDDDGHLYVADTNNARIVHLSPEGKPIETFAAPKSDLLDADFPYQPVNVALDKRGNLYVQSGNDYHGLIVMDSTGAFQGYIAPNKLKFDLKDWIVRVFATKDQRDASGKKVPPNHRSVVVDPKEGHLYTVIGNTTTEEIKRFNLLGTNTYPAKTYGEYSQSGAGLRTSANLVDLAVAPNGVLTAVDSRHKKLYQYDQEGNMLLAFGGGGQQNGYFQEPVSVALDSEGLLYVLDRALGQVQVLRPNAFASLVHEASALYHEGRYEEALEPWNEVLAMNANYMLAHRGVGKALLKREKWSEAMVQLKLGEDAANYSKAFGGWRHELLRRQFGWIAAGCALLLAAAYYAAVRLRGYAGRLASSPSAGTPLSQAALLVFYPREAFARIQTAPSLPAALLLFGCVVAVRFVEIYATGFHFAQTRPEFANLVLETAQTIVPIAAGVVALWATTTVLDGESTFKQTIAASAYVLLPYWVGQLLVTLLSNVLTLEEKGLLRGIEWLFLLWAGYVLFVQIMTLNDYTVFRTVGVILVALFTMMVLMAAAVLFYMLLDHVVGFFRELYVELYVRSA</sequence>
<reference evidence="10 11" key="1">
    <citation type="submission" date="2018-05" db="EMBL/GenBank/DDBJ databases">
        <title>Paenibacillus flagellatus sp. nov., isolated from selenium mineral soil.</title>
        <authorList>
            <person name="Dai X."/>
        </authorList>
    </citation>
    <scope>NUCLEOTIDE SEQUENCE [LARGE SCALE GENOMIC DNA]</scope>
    <source>
        <strain evidence="10 11">DXL2</strain>
    </source>
</reference>
<protein>
    <recommendedName>
        <fullName evidence="9">Yip1 domain-containing protein</fullName>
    </recommendedName>
</protein>
<feature type="transmembrane region" description="Helical" evidence="7">
    <location>
        <begin position="628"/>
        <end position="645"/>
    </location>
</feature>
<dbReference type="InterPro" id="IPR006311">
    <property type="entry name" value="TAT_signal"/>
</dbReference>
<dbReference type="CDD" id="cd05819">
    <property type="entry name" value="NHL"/>
    <property type="match status" value="1"/>
</dbReference>
<comment type="subcellular location">
    <subcellularLocation>
        <location evidence="1">Membrane</location>
        <topology evidence="1">Multi-pass membrane protein</topology>
    </subcellularLocation>
</comment>
<dbReference type="Gene3D" id="1.25.40.10">
    <property type="entry name" value="Tetratricopeptide repeat domain"/>
    <property type="match status" value="1"/>
</dbReference>
<dbReference type="Pfam" id="PF01436">
    <property type="entry name" value="NHL"/>
    <property type="match status" value="1"/>
</dbReference>
<dbReference type="EMBL" id="QJVJ01000001">
    <property type="protein sequence ID" value="PYI57493.1"/>
    <property type="molecule type" value="Genomic_DNA"/>
</dbReference>
<dbReference type="Proteomes" id="UP000247476">
    <property type="component" value="Unassembled WGS sequence"/>
</dbReference>
<comment type="caution">
    <text evidence="10">The sequence shown here is derived from an EMBL/GenBank/DDBJ whole genome shotgun (WGS) entry which is preliminary data.</text>
</comment>
<dbReference type="PROSITE" id="PS51125">
    <property type="entry name" value="NHL"/>
    <property type="match status" value="2"/>
</dbReference>
<feature type="domain" description="Yip1" evidence="9">
    <location>
        <begin position="504"/>
        <end position="670"/>
    </location>
</feature>
<dbReference type="Pfam" id="PF04893">
    <property type="entry name" value="Yip1"/>
    <property type="match status" value="1"/>
</dbReference>
<evidence type="ECO:0000256" key="3">
    <source>
        <dbReference type="ARBA" id="ARBA00022737"/>
    </source>
</evidence>
<dbReference type="InterPro" id="IPR011990">
    <property type="entry name" value="TPR-like_helical_dom_sf"/>
</dbReference>
<dbReference type="SUPFAM" id="SSF101898">
    <property type="entry name" value="NHL repeat"/>
    <property type="match status" value="1"/>
</dbReference>
<organism evidence="10 11">
    <name type="scientific">Paenibacillus flagellatus</name>
    <dbReference type="NCBI Taxonomy" id="2211139"/>
    <lineage>
        <taxon>Bacteria</taxon>
        <taxon>Bacillati</taxon>
        <taxon>Bacillota</taxon>
        <taxon>Bacilli</taxon>
        <taxon>Bacillales</taxon>
        <taxon>Paenibacillaceae</taxon>
        <taxon>Paenibacillus</taxon>
    </lineage>
</organism>
<dbReference type="InterPro" id="IPR011042">
    <property type="entry name" value="6-blade_b-propeller_TolB-like"/>
</dbReference>
<feature type="repeat" description="NHL" evidence="6">
    <location>
        <begin position="336"/>
        <end position="376"/>
    </location>
</feature>
<feature type="signal peptide" evidence="8">
    <location>
        <begin position="1"/>
        <end position="42"/>
    </location>
</feature>
<dbReference type="InterPro" id="IPR006977">
    <property type="entry name" value="Yip1_dom"/>
</dbReference>
<feature type="transmembrane region" description="Helical" evidence="7">
    <location>
        <begin position="657"/>
        <end position="678"/>
    </location>
</feature>